<dbReference type="EMBL" id="JBHTEB010000001">
    <property type="protein sequence ID" value="MFD0319330.1"/>
    <property type="molecule type" value="Genomic_DNA"/>
</dbReference>
<comment type="similarity">
    <text evidence="3">Belongs to the flavoredoxin family.</text>
</comment>
<sequence>MGADLPADLWKRLTSTVGLVVVRRDAEVVNVMAAEWAYFVNRTPLYAAVALGPQAVTRDLVEQAGGYSLTLCAQDQAELADFAGSFSLADVDKTTSDLIELGAPTVTDTPWVRGGVVALECEVRHVLALPVHRLFVAEVVAAHLPVTPARPLVKHGPMHGLGPAVRAGRVVVGVRLDPAGTLTVAATGPPGLGGPWHVTLLPHGADEIPLGAYPSTAYGDLKVRVPLPPAVRLDHARVRVERDGAHPGTARLTPLRGPGVSRPAPASGKQESWN</sequence>
<dbReference type="InterPro" id="IPR012349">
    <property type="entry name" value="Split_barrel_FMN-bd"/>
</dbReference>
<feature type="domain" description="Flavin reductase like" evidence="5">
    <location>
        <begin position="13"/>
        <end position="160"/>
    </location>
</feature>
<dbReference type="InterPro" id="IPR002563">
    <property type="entry name" value="Flavin_Rdtase-like_dom"/>
</dbReference>
<gene>
    <name evidence="6" type="ORF">ACFQZ6_34975</name>
</gene>
<evidence type="ECO:0000256" key="2">
    <source>
        <dbReference type="ARBA" id="ARBA00022630"/>
    </source>
</evidence>
<protein>
    <submittedName>
        <fullName evidence="6">Flavin reductase family protein</fullName>
        <ecNumber evidence="6">1.5.1.-</ecNumber>
    </submittedName>
</protein>
<dbReference type="Proteomes" id="UP001597023">
    <property type="component" value="Unassembled WGS sequence"/>
</dbReference>
<dbReference type="PANTHER" id="PTHR43567:SF1">
    <property type="entry name" value="FLAVOREDOXIN"/>
    <property type="match status" value="1"/>
</dbReference>
<accession>A0ABW2WML8</accession>
<evidence type="ECO:0000256" key="3">
    <source>
        <dbReference type="ARBA" id="ARBA00038054"/>
    </source>
</evidence>
<dbReference type="EC" id="1.5.1.-" evidence="6"/>
<keyword evidence="7" id="KW-1185">Reference proteome</keyword>
<evidence type="ECO:0000256" key="1">
    <source>
        <dbReference type="ARBA" id="ARBA00001917"/>
    </source>
</evidence>
<dbReference type="SMART" id="SM00903">
    <property type="entry name" value="Flavin_Reduct"/>
    <property type="match status" value="1"/>
</dbReference>
<dbReference type="PANTHER" id="PTHR43567">
    <property type="entry name" value="FLAVOREDOXIN-RELATED-RELATED"/>
    <property type="match status" value="1"/>
</dbReference>
<feature type="region of interest" description="Disordered" evidence="4">
    <location>
        <begin position="240"/>
        <end position="274"/>
    </location>
</feature>
<name>A0ABW2WML8_9ACTN</name>
<dbReference type="InterPro" id="IPR052174">
    <property type="entry name" value="Flavoredoxin"/>
</dbReference>
<keyword evidence="6" id="KW-0560">Oxidoreductase</keyword>
<proteinExistence type="inferred from homology"/>
<dbReference type="Gene3D" id="2.30.110.10">
    <property type="entry name" value="Electron Transport, Fmn-binding Protein, Chain A"/>
    <property type="match status" value="1"/>
</dbReference>
<evidence type="ECO:0000313" key="6">
    <source>
        <dbReference type="EMBL" id="MFD0319330.1"/>
    </source>
</evidence>
<keyword evidence="2" id="KW-0285">Flavoprotein</keyword>
<dbReference type="Pfam" id="PF01613">
    <property type="entry name" value="Flavin_Reduct"/>
    <property type="match status" value="1"/>
</dbReference>
<evidence type="ECO:0000256" key="4">
    <source>
        <dbReference type="SAM" id="MobiDB-lite"/>
    </source>
</evidence>
<comment type="cofactor">
    <cofactor evidence="1">
        <name>FMN</name>
        <dbReference type="ChEBI" id="CHEBI:58210"/>
    </cofactor>
</comment>
<evidence type="ECO:0000313" key="7">
    <source>
        <dbReference type="Proteomes" id="UP001597023"/>
    </source>
</evidence>
<dbReference type="GO" id="GO:0016491">
    <property type="term" value="F:oxidoreductase activity"/>
    <property type="evidence" value="ECO:0007669"/>
    <property type="project" value="UniProtKB-KW"/>
</dbReference>
<dbReference type="RefSeq" id="WP_381617791.1">
    <property type="nucleotide sequence ID" value="NZ_JBHTEB010000001.1"/>
</dbReference>
<evidence type="ECO:0000259" key="5">
    <source>
        <dbReference type="SMART" id="SM00903"/>
    </source>
</evidence>
<comment type="caution">
    <text evidence="6">The sequence shown here is derived from an EMBL/GenBank/DDBJ whole genome shotgun (WGS) entry which is preliminary data.</text>
</comment>
<reference evidence="7" key="1">
    <citation type="journal article" date="2019" name="Int. J. Syst. Evol. Microbiol.">
        <title>The Global Catalogue of Microorganisms (GCM) 10K type strain sequencing project: providing services to taxonomists for standard genome sequencing and annotation.</title>
        <authorList>
            <consortium name="The Broad Institute Genomics Platform"/>
            <consortium name="The Broad Institute Genome Sequencing Center for Infectious Disease"/>
            <person name="Wu L."/>
            <person name="Ma J."/>
        </authorList>
    </citation>
    <scope>NUCLEOTIDE SEQUENCE [LARGE SCALE GENOMIC DNA]</scope>
    <source>
        <strain evidence="7">CGMCC 4.7400</strain>
    </source>
</reference>
<dbReference type="SUPFAM" id="SSF50475">
    <property type="entry name" value="FMN-binding split barrel"/>
    <property type="match status" value="1"/>
</dbReference>
<organism evidence="6 7">
    <name type="scientific">Streptomyces flavalbus</name>
    <dbReference type="NCBI Taxonomy" id="2665155"/>
    <lineage>
        <taxon>Bacteria</taxon>
        <taxon>Bacillati</taxon>
        <taxon>Actinomycetota</taxon>
        <taxon>Actinomycetes</taxon>
        <taxon>Kitasatosporales</taxon>
        <taxon>Streptomycetaceae</taxon>
        <taxon>Streptomyces</taxon>
    </lineage>
</organism>